<accession>A0A3Q2QXV6</accession>
<dbReference type="Pfam" id="PF00059">
    <property type="entry name" value="Lectin_C"/>
    <property type="match status" value="1"/>
</dbReference>
<dbReference type="Ensembl" id="ENSFHET00000026456.1">
    <property type="protein sequence ID" value="ENSFHEP00000032774.1"/>
    <property type="gene ID" value="ENSFHEG00000019448.1"/>
</dbReference>
<dbReference type="InterPro" id="IPR001304">
    <property type="entry name" value="C-type_lectin-like"/>
</dbReference>
<reference evidence="2" key="1">
    <citation type="submission" date="2025-08" db="UniProtKB">
        <authorList>
            <consortium name="Ensembl"/>
        </authorList>
    </citation>
    <scope>IDENTIFICATION</scope>
</reference>
<dbReference type="PANTHER" id="PTHR45784">
    <property type="entry name" value="C-TYPE LECTIN DOMAIN FAMILY 20 MEMBER A-RELATED"/>
    <property type="match status" value="1"/>
</dbReference>
<dbReference type="Proteomes" id="UP000265000">
    <property type="component" value="Unplaced"/>
</dbReference>
<keyword evidence="3" id="KW-1185">Reference proteome</keyword>
<evidence type="ECO:0000313" key="3">
    <source>
        <dbReference type="Proteomes" id="UP000265000"/>
    </source>
</evidence>
<protein>
    <recommendedName>
        <fullName evidence="1">C-type lectin domain-containing protein</fullName>
    </recommendedName>
</protein>
<dbReference type="STRING" id="8078.ENSFHEP00000032774"/>
<dbReference type="Gene3D" id="2.60.120.260">
    <property type="entry name" value="Galactose-binding domain-like"/>
    <property type="match status" value="1"/>
</dbReference>
<dbReference type="SMART" id="SM00034">
    <property type="entry name" value="CLECT"/>
    <property type="match status" value="1"/>
</dbReference>
<dbReference type="SUPFAM" id="SSF56436">
    <property type="entry name" value="C-type lectin-like"/>
    <property type="match status" value="1"/>
</dbReference>
<evidence type="ECO:0000259" key="1">
    <source>
        <dbReference type="PROSITE" id="PS50041"/>
    </source>
</evidence>
<name>A0A3Q2QXV6_FUNHE</name>
<dbReference type="InterPro" id="IPR016186">
    <property type="entry name" value="C-type_lectin-like/link_sf"/>
</dbReference>
<dbReference type="GeneTree" id="ENSGT00940000171417"/>
<feature type="domain" description="C-type lectin" evidence="1">
    <location>
        <begin position="64"/>
        <end position="173"/>
    </location>
</feature>
<dbReference type="Gene3D" id="3.10.100.10">
    <property type="entry name" value="Mannose-Binding Protein A, subunit A"/>
    <property type="match status" value="1"/>
</dbReference>
<sequence length="175" mass="20263">MRLSQCFLPLSRVKNISGFTNGQINVYELSPSVSGRYVTISIPENKFMTLCEINIAAPEVESPFVLIKENKSWKEALNYCRRHHRDLASILDQETQTFAELEAEKANSPFVWLGLRYICTLQAWFWVDNSAKCKHRYQDGQEENCNTSGAMKTQGNHSWFNKSDYEEFNFICSLE</sequence>
<dbReference type="PANTHER" id="PTHR45784:SF3">
    <property type="entry name" value="C-TYPE LECTIN DOMAIN FAMILY 4 MEMBER K-LIKE-RELATED"/>
    <property type="match status" value="1"/>
</dbReference>
<dbReference type="PROSITE" id="PS50041">
    <property type="entry name" value="C_TYPE_LECTIN_2"/>
    <property type="match status" value="1"/>
</dbReference>
<proteinExistence type="predicted"/>
<organism evidence="2 3">
    <name type="scientific">Fundulus heteroclitus</name>
    <name type="common">Killifish</name>
    <name type="synonym">Mummichog</name>
    <dbReference type="NCBI Taxonomy" id="8078"/>
    <lineage>
        <taxon>Eukaryota</taxon>
        <taxon>Metazoa</taxon>
        <taxon>Chordata</taxon>
        <taxon>Craniata</taxon>
        <taxon>Vertebrata</taxon>
        <taxon>Euteleostomi</taxon>
        <taxon>Actinopterygii</taxon>
        <taxon>Neopterygii</taxon>
        <taxon>Teleostei</taxon>
        <taxon>Neoteleostei</taxon>
        <taxon>Acanthomorphata</taxon>
        <taxon>Ovalentaria</taxon>
        <taxon>Atherinomorphae</taxon>
        <taxon>Cyprinodontiformes</taxon>
        <taxon>Fundulidae</taxon>
        <taxon>Fundulus</taxon>
    </lineage>
</organism>
<reference evidence="2" key="2">
    <citation type="submission" date="2025-09" db="UniProtKB">
        <authorList>
            <consortium name="Ensembl"/>
        </authorList>
    </citation>
    <scope>IDENTIFICATION</scope>
</reference>
<dbReference type="AlphaFoldDB" id="A0A3Q2QXV6"/>
<dbReference type="InterPro" id="IPR016187">
    <property type="entry name" value="CTDL_fold"/>
</dbReference>
<dbReference type="CDD" id="cd00037">
    <property type="entry name" value="CLECT"/>
    <property type="match status" value="1"/>
</dbReference>
<evidence type="ECO:0000313" key="2">
    <source>
        <dbReference type="Ensembl" id="ENSFHEP00000032774.1"/>
    </source>
</evidence>